<dbReference type="RefSeq" id="WP_038262969.1">
    <property type="nucleotide sequence ID" value="NZ_FSRH01000008.1"/>
</dbReference>
<evidence type="ECO:0000256" key="1">
    <source>
        <dbReference type="SAM" id="Coils"/>
    </source>
</evidence>
<organism evidence="2 3">
    <name type="scientific">Peptoclostridium litorale DSM 5388</name>
    <dbReference type="NCBI Taxonomy" id="1121324"/>
    <lineage>
        <taxon>Bacteria</taxon>
        <taxon>Bacillati</taxon>
        <taxon>Bacillota</taxon>
        <taxon>Clostridia</taxon>
        <taxon>Peptostreptococcales</taxon>
        <taxon>Peptoclostridiaceae</taxon>
        <taxon>Peptoclostridium</taxon>
    </lineage>
</organism>
<dbReference type="Gene3D" id="1.20.120.20">
    <property type="entry name" value="Apolipoprotein"/>
    <property type="match status" value="1"/>
</dbReference>
<protein>
    <recommendedName>
        <fullName evidence="4">Coiled coil domain-containing protein</fullName>
    </recommendedName>
</protein>
<proteinExistence type="predicted"/>
<feature type="coiled-coil region" evidence="1">
    <location>
        <begin position="8"/>
        <end position="57"/>
    </location>
</feature>
<keyword evidence="1" id="KW-0175">Coiled coil</keyword>
<evidence type="ECO:0000313" key="2">
    <source>
        <dbReference type="EMBL" id="KDR95841.1"/>
    </source>
</evidence>
<dbReference type="AlphaFoldDB" id="A0A069RFP2"/>
<keyword evidence="3" id="KW-1185">Reference proteome</keyword>
<dbReference type="OrthoDB" id="5339985at2"/>
<name>A0A069RFP2_PEPLI</name>
<evidence type="ECO:0000313" key="3">
    <source>
        <dbReference type="Proteomes" id="UP000027946"/>
    </source>
</evidence>
<evidence type="ECO:0008006" key="4">
    <source>
        <dbReference type="Google" id="ProtNLM"/>
    </source>
</evidence>
<gene>
    <name evidence="2" type="ORF">CLIT_8c00100</name>
</gene>
<comment type="caution">
    <text evidence="2">The sequence shown here is derived from an EMBL/GenBank/DDBJ whole genome shotgun (WGS) entry which is preliminary data.</text>
</comment>
<reference evidence="2 3" key="1">
    <citation type="submission" date="2014-03" db="EMBL/GenBank/DDBJ databases">
        <title>Genome sequence of Clostridium litorale W6, DSM 5388.</title>
        <authorList>
            <person name="Poehlein A."/>
            <person name="Jagirdar A."/>
            <person name="Khonsari B."/>
            <person name="Chibani C.M."/>
            <person name="Gutierrez Gutierrez D.A."/>
            <person name="Davydova E."/>
            <person name="Alghaithi H.S."/>
            <person name="Nair K.P."/>
            <person name="Dhamotharan K."/>
            <person name="Chandran L."/>
            <person name="G W."/>
            <person name="Daniel R."/>
        </authorList>
    </citation>
    <scope>NUCLEOTIDE SEQUENCE [LARGE SCALE GENOMIC DNA]</scope>
    <source>
        <strain evidence="2 3">W6</strain>
    </source>
</reference>
<sequence>MSKKDELVHEIKAQIDEWSAEIEILEKQIEKAKPDIKVKQEEQLSLLRNKYYEAKQKLLDVQSSSEEAWDDIKEGIEDSWKSIQSAFSKALLRFK</sequence>
<dbReference type="Proteomes" id="UP000027946">
    <property type="component" value="Unassembled WGS sequence"/>
</dbReference>
<dbReference type="EMBL" id="JJMM01000008">
    <property type="protein sequence ID" value="KDR95841.1"/>
    <property type="molecule type" value="Genomic_DNA"/>
</dbReference>
<accession>A0A069RFP2</accession>